<dbReference type="Proteomes" id="UP000054279">
    <property type="component" value="Unassembled WGS sequence"/>
</dbReference>
<feature type="region of interest" description="Disordered" evidence="1">
    <location>
        <begin position="1"/>
        <end position="55"/>
    </location>
</feature>
<organism evidence="2 3">
    <name type="scientific">Sphaerobolus stellatus (strain SS14)</name>
    <dbReference type="NCBI Taxonomy" id="990650"/>
    <lineage>
        <taxon>Eukaryota</taxon>
        <taxon>Fungi</taxon>
        <taxon>Dikarya</taxon>
        <taxon>Basidiomycota</taxon>
        <taxon>Agaricomycotina</taxon>
        <taxon>Agaricomycetes</taxon>
        <taxon>Phallomycetidae</taxon>
        <taxon>Geastrales</taxon>
        <taxon>Sphaerobolaceae</taxon>
        <taxon>Sphaerobolus</taxon>
    </lineage>
</organism>
<evidence type="ECO:0000256" key="1">
    <source>
        <dbReference type="SAM" id="MobiDB-lite"/>
    </source>
</evidence>
<protein>
    <submittedName>
        <fullName evidence="2">Unplaced genomic scaffold SPHSTscaffold_75, whole genome shotgun sequence</fullName>
    </submittedName>
</protein>
<name>A0A0C9VE16_SPHS4</name>
<sequence length="245" mass="28552">MPGGRPQKYFTPEEAKAARNASRKAYRARNLEEDQEKSHLCSRRAHKKAAEAELKAAARARKKARKAQRKKHTADQKAQYLAGLASGKTHEQAIEYVKSRSSAQPLITANTDLSTLRDELWVSLVGIPAQPEWESYFQGRYEYWLQIYKEKGWPGCESNILARMELLQAAQTKIRAIAHKNLQRFSKLERAKLEKAQEFYNQLCLDDDWIARMESAEQEFCCWMDSFTMDRFCRQYGHRELVWQS</sequence>
<gene>
    <name evidence="2" type="ORF">M422DRAFT_257479</name>
</gene>
<keyword evidence="3" id="KW-1185">Reference proteome</keyword>
<accession>A0A0C9VE16</accession>
<dbReference type="HOGENOM" id="CLU_1103372_0_0_1"/>
<proteinExistence type="predicted"/>
<dbReference type="AlphaFoldDB" id="A0A0C9VE16"/>
<dbReference type="EMBL" id="KN837150">
    <property type="protein sequence ID" value="KIJ39652.1"/>
    <property type="molecule type" value="Genomic_DNA"/>
</dbReference>
<evidence type="ECO:0000313" key="3">
    <source>
        <dbReference type="Proteomes" id="UP000054279"/>
    </source>
</evidence>
<feature type="compositionally biased region" description="Basic and acidic residues" evidence="1">
    <location>
        <begin position="29"/>
        <end position="39"/>
    </location>
</feature>
<evidence type="ECO:0000313" key="2">
    <source>
        <dbReference type="EMBL" id="KIJ39652.1"/>
    </source>
</evidence>
<reference evidence="2 3" key="1">
    <citation type="submission" date="2014-06" db="EMBL/GenBank/DDBJ databases">
        <title>Evolutionary Origins and Diversification of the Mycorrhizal Mutualists.</title>
        <authorList>
            <consortium name="DOE Joint Genome Institute"/>
            <consortium name="Mycorrhizal Genomics Consortium"/>
            <person name="Kohler A."/>
            <person name="Kuo A."/>
            <person name="Nagy L.G."/>
            <person name="Floudas D."/>
            <person name="Copeland A."/>
            <person name="Barry K.W."/>
            <person name="Cichocki N."/>
            <person name="Veneault-Fourrey C."/>
            <person name="LaButti K."/>
            <person name="Lindquist E.A."/>
            <person name="Lipzen A."/>
            <person name="Lundell T."/>
            <person name="Morin E."/>
            <person name="Murat C."/>
            <person name="Riley R."/>
            <person name="Ohm R."/>
            <person name="Sun H."/>
            <person name="Tunlid A."/>
            <person name="Henrissat B."/>
            <person name="Grigoriev I.V."/>
            <person name="Hibbett D.S."/>
            <person name="Martin F."/>
        </authorList>
    </citation>
    <scope>NUCLEOTIDE SEQUENCE [LARGE SCALE GENOMIC DNA]</scope>
    <source>
        <strain evidence="2 3">SS14</strain>
    </source>
</reference>